<name>A0ACB7X198_9ERIC</name>
<proteinExistence type="predicted"/>
<evidence type="ECO:0000313" key="1">
    <source>
        <dbReference type="EMBL" id="KAH7834305.1"/>
    </source>
</evidence>
<accession>A0ACB7X198</accession>
<gene>
    <name evidence="1" type="ORF">Vadar_014715</name>
</gene>
<dbReference type="EMBL" id="CM037152">
    <property type="protein sequence ID" value="KAH7834305.1"/>
    <property type="molecule type" value="Genomic_DNA"/>
</dbReference>
<evidence type="ECO:0000313" key="2">
    <source>
        <dbReference type="Proteomes" id="UP000828048"/>
    </source>
</evidence>
<dbReference type="Proteomes" id="UP000828048">
    <property type="component" value="Chromosome 2"/>
</dbReference>
<sequence>MGINVKWVLCERVDDLERMQRYDWNGAIIKELMSSIKKYHNEPRKVSRCVMSLLYWLCEHTNLANPLYPEHLLGIVRWSIPQLVNKFKKVWIKDLKRSQVVLEVRNIESWSGDDEAEEKHVVDDSLPADDVNKSNESSARHTDDVLHCSEYMPTPSDSRGNVEGYMDRTPVGCSISGVQVQDEVNFQVYKDSPAIDFNASTEKDLQGQIVMKDAEIADLKKQLQWMTCIRGTWSTNIWCGSVSNCSVFAEDLRYLITENAISGTVIDAYAEYLLMEQELRSTDIGKEGNDGVFTQGGFQCGLIAGKTSDERGEIFDRMMTRTSQYRYLLFPIHHHFHWTLLALDTEEGTWKFFNSMRPRKGIMDASLEAARQLKIQIDTYYKRKAKDVFSTQDCHDIEQVLDCPQQAPGSLDCGVIVYYIIRQYFRNEEVRSKLPKAECRRMRAEIVHTFVSDELHSWNAPQPNDQAEQ</sequence>
<reference evidence="1 2" key="1">
    <citation type="journal article" date="2021" name="Hortic Res">
        <title>High-quality reference genome and annotation aids understanding of berry development for evergreen blueberry (Vaccinium darrowii).</title>
        <authorList>
            <person name="Yu J."/>
            <person name="Hulse-Kemp A.M."/>
            <person name="Babiker E."/>
            <person name="Staton M."/>
        </authorList>
    </citation>
    <scope>NUCLEOTIDE SEQUENCE [LARGE SCALE GENOMIC DNA]</scope>
    <source>
        <strain evidence="2">cv. NJ 8807/NJ 8810</strain>
        <tissue evidence="1">Young leaf</tissue>
    </source>
</reference>
<keyword evidence="2" id="KW-1185">Reference proteome</keyword>
<organism evidence="1 2">
    <name type="scientific">Vaccinium darrowii</name>
    <dbReference type="NCBI Taxonomy" id="229202"/>
    <lineage>
        <taxon>Eukaryota</taxon>
        <taxon>Viridiplantae</taxon>
        <taxon>Streptophyta</taxon>
        <taxon>Embryophyta</taxon>
        <taxon>Tracheophyta</taxon>
        <taxon>Spermatophyta</taxon>
        <taxon>Magnoliopsida</taxon>
        <taxon>eudicotyledons</taxon>
        <taxon>Gunneridae</taxon>
        <taxon>Pentapetalae</taxon>
        <taxon>asterids</taxon>
        <taxon>Ericales</taxon>
        <taxon>Ericaceae</taxon>
        <taxon>Vaccinioideae</taxon>
        <taxon>Vaccinieae</taxon>
        <taxon>Vaccinium</taxon>
    </lineage>
</organism>
<protein>
    <submittedName>
        <fullName evidence="1">Uncharacterized protein</fullName>
    </submittedName>
</protein>
<comment type="caution">
    <text evidence="1">The sequence shown here is derived from an EMBL/GenBank/DDBJ whole genome shotgun (WGS) entry which is preliminary data.</text>
</comment>